<evidence type="ECO:0000313" key="3">
    <source>
        <dbReference type="EMBL" id="ATG46883.1"/>
    </source>
</evidence>
<evidence type="ECO:0000256" key="1">
    <source>
        <dbReference type="ARBA" id="ARBA00023002"/>
    </source>
</evidence>
<dbReference type="Proteomes" id="UP000217935">
    <property type="component" value="Chromosome"/>
</dbReference>
<dbReference type="PANTHER" id="PTHR13847">
    <property type="entry name" value="SARCOSINE DEHYDROGENASE-RELATED"/>
    <property type="match status" value="1"/>
</dbReference>
<dbReference type="Pfam" id="PF01266">
    <property type="entry name" value="DAO"/>
    <property type="match status" value="1"/>
</dbReference>
<dbReference type="SUPFAM" id="SSF54373">
    <property type="entry name" value="FAD-linked reductases, C-terminal domain"/>
    <property type="match status" value="1"/>
</dbReference>
<dbReference type="EMBL" id="CP022196">
    <property type="protein sequence ID" value="ATG46883.1"/>
    <property type="molecule type" value="Genomic_DNA"/>
</dbReference>
<keyword evidence="4" id="KW-1185">Reference proteome</keyword>
<dbReference type="GO" id="GO:0016491">
    <property type="term" value="F:oxidoreductase activity"/>
    <property type="evidence" value="ECO:0007669"/>
    <property type="project" value="UniProtKB-KW"/>
</dbReference>
<dbReference type="AlphaFoldDB" id="A0A291G8K8"/>
<gene>
    <name evidence="3" type="ORF">CEW89_04470</name>
</gene>
<dbReference type="Gene3D" id="3.30.9.10">
    <property type="entry name" value="D-Amino Acid Oxidase, subunit A, domain 2"/>
    <property type="match status" value="1"/>
</dbReference>
<dbReference type="STRING" id="1758178.GCA_001550095_02734"/>
<dbReference type="SUPFAM" id="SSF51905">
    <property type="entry name" value="FAD/NAD(P)-binding domain"/>
    <property type="match status" value="1"/>
</dbReference>
<dbReference type="Gene3D" id="3.50.50.60">
    <property type="entry name" value="FAD/NAD(P)-binding domain"/>
    <property type="match status" value="2"/>
</dbReference>
<dbReference type="InterPro" id="IPR036188">
    <property type="entry name" value="FAD/NAD-bd_sf"/>
</dbReference>
<proteinExistence type="predicted"/>
<protein>
    <submittedName>
        <fullName evidence="3">Amino acid dehydrogenase</fullName>
    </submittedName>
</protein>
<dbReference type="KEGG" id="ceh:CEW89_04470"/>
<organism evidence="3 4">
    <name type="scientific">Celeribacter ethanolicus</name>
    <dbReference type="NCBI Taxonomy" id="1758178"/>
    <lineage>
        <taxon>Bacteria</taxon>
        <taxon>Pseudomonadati</taxon>
        <taxon>Pseudomonadota</taxon>
        <taxon>Alphaproteobacteria</taxon>
        <taxon>Rhodobacterales</taxon>
        <taxon>Roseobacteraceae</taxon>
        <taxon>Celeribacter</taxon>
    </lineage>
</organism>
<accession>A0A291G8K8</accession>
<name>A0A291G8K8_9RHOB</name>
<evidence type="ECO:0000259" key="2">
    <source>
        <dbReference type="Pfam" id="PF01266"/>
    </source>
</evidence>
<reference evidence="3 4" key="1">
    <citation type="submission" date="2017-06" db="EMBL/GenBank/DDBJ databases">
        <title>Celeribacter sp. TSPH2 complete genome sequence.</title>
        <authorList>
            <person name="Woo J.-H."/>
            <person name="Kim H.-S."/>
        </authorList>
    </citation>
    <scope>NUCLEOTIDE SEQUENCE [LARGE SCALE GENOMIC DNA]</scope>
    <source>
        <strain evidence="3 4">TSPH2</strain>
    </source>
</reference>
<dbReference type="OrthoDB" id="9805337at2"/>
<sequence length="431" mass="45340">MSNFHSRHIAVIGAGIVGLCVAERLLSEGHRVTVVDPAAPGGAQAASYGNGAFISPASVLPMSAPGLWRQVPKMLLDPTGALSVRLRDLPGLLPWLWAFLRAGNRPGNVARIAGDLNLLLRDAPARHAELAARTGQSDLIRQTGLLYAFRDRAAWQAECSVWQIRAECGVVMEDCTAARLRALAPDLSSDYGFGILISEGAHCVDPGGYVAGLARYLTVSGAELRQDRVLGLDLSGGQLRGLRCAGGDLPCDRAVIAAGIASAPFATEAGDRLPLAAERGYHVEIADVPFRLDVPVMPQDGKMANVTTRGGLRAAGQVEIAVPDAPPNWARAEVLLSHLKRSYPALAGRSHDLKRWMGCRPSMPDGKPVIGRASAVPEVIHAFGHGHVGLASAPATAEIVADLIAGRPPRRDSAPFSPARFGCGVALRGPT</sequence>
<dbReference type="InterPro" id="IPR006076">
    <property type="entry name" value="FAD-dep_OxRdtase"/>
</dbReference>
<dbReference type="GO" id="GO:0005737">
    <property type="term" value="C:cytoplasm"/>
    <property type="evidence" value="ECO:0007669"/>
    <property type="project" value="TreeGrafter"/>
</dbReference>
<evidence type="ECO:0000313" key="4">
    <source>
        <dbReference type="Proteomes" id="UP000217935"/>
    </source>
</evidence>
<feature type="domain" description="FAD dependent oxidoreductase" evidence="2">
    <location>
        <begin position="9"/>
        <end position="403"/>
    </location>
</feature>
<dbReference type="PANTHER" id="PTHR13847:SF289">
    <property type="entry name" value="GLYCINE OXIDASE"/>
    <property type="match status" value="1"/>
</dbReference>
<dbReference type="RefSeq" id="WP_096805048.1">
    <property type="nucleotide sequence ID" value="NZ_CP022196.1"/>
</dbReference>
<keyword evidence="1" id="KW-0560">Oxidoreductase</keyword>